<keyword evidence="3" id="KW-0378">Hydrolase</keyword>
<feature type="active site" description="Nucleophile" evidence="6">
    <location>
        <position position="9"/>
    </location>
</feature>
<dbReference type="InterPro" id="IPR017867">
    <property type="entry name" value="Tyr_phospatase_low_mol_wt"/>
</dbReference>
<evidence type="ECO:0000313" key="9">
    <source>
        <dbReference type="EMBL" id="MDN7129205.1"/>
    </source>
</evidence>
<comment type="similarity">
    <text evidence="1">Belongs to the low molecular weight phosphotyrosine protein phosphatase family.</text>
</comment>
<dbReference type="AlphaFoldDB" id="A0AAW7R1V0"/>
<dbReference type="EMBL" id="JAGGJC010000001">
    <property type="protein sequence ID" value="MDN7129205.1"/>
    <property type="molecule type" value="Genomic_DNA"/>
</dbReference>
<organism evidence="8 11">
    <name type="scientific">Pseudidiomarina terrestris</name>
    <dbReference type="NCBI Taxonomy" id="2820060"/>
    <lineage>
        <taxon>Bacteria</taxon>
        <taxon>Pseudomonadati</taxon>
        <taxon>Pseudomonadota</taxon>
        <taxon>Gammaproteobacteria</taxon>
        <taxon>Alteromonadales</taxon>
        <taxon>Idiomarinaceae</taxon>
        <taxon>Pseudidiomarina</taxon>
    </lineage>
</organism>
<evidence type="ECO:0000256" key="6">
    <source>
        <dbReference type="PIRSR" id="PIRSR617867-1"/>
    </source>
</evidence>
<evidence type="ECO:0000259" key="7">
    <source>
        <dbReference type="SMART" id="SM00226"/>
    </source>
</evidence>
<reference evidence="10 11" key="1">
    <citation type="submission" date="2021-03" db="EMBL/GenBank/DDBJ databases">
        <title>Pseudidiomarina terrestris, a new bacterium isolated from saline soil.</title>
        <authorList>
            <person name="Galisteo C."/>
            <person name="De La Haba R."/>
            <person name="Sanchez-Porro C."/>
            <person name="Ventosa A."/>
        </authorList>
    </citation>
    <scope>NUCLEOTIDE SEQUENCE [LARGE SCALE GENOMIC DNA]</scope>
    <source>
        <strain evidence="8 11">1APP75-32.1</strain>
        <strain evidence="10">1APR75-15</strain>
        <strain evidence="9">1ASR75-15</strain>
    </source>
</reference>
<feature type="domain" description="Phosphotyrosine protein phosphatase I" evidence="7">
    <location>
        <begin position="3"/>
        <end position="161"/>
    </location>
</feature>
<keyword evidence="10" id="KW-1185">Reference proteome</keyword>
<feature type="active site" description="Proton donor" evidence="6">
    <location>
        <position position="135"/>
    </location>
</feature>
<protein>
    <recommendedName>
        <fullName evidence="2">protein-tyrosine-phosphatase</fullName>
        <ecNumber evidence="2">3.1.3.48</ecNumber>
    </recommendedName>
</protein>
<dbReference type="Gene3D" id="3.40.50.2300">
    <property type="match status" value="1"/>
</dbReference>
<dbReference type="InterPro" id="IPR036196">
    <property type="entry name" value="Ptyr_pPase_sf"/>
</dbReference>
<dbReference type="CDD" id="cd16343">
    <property type="entry name" value="LMWPTP"/>
    <property type="match status" value="1"/>
</dbReference>
<evidence type="ECO:0000256" key="3">
    <source>
        <dbReference type="ARBA" id="ARBA00022801"/>
    </source>
</evidence>
<dbReference type="SMART" id="SM00226">
    <property type="entry name" value="LMWPc"/>
    <property type="match status" value="1"/>
</dbReference>
<sequence>MFNKILVVCLGNICRSPTAKFMLQQALPDKQIDSAGITAMVEKSSEKEGERKGKGWDMDAKARDIAAKNGHQFDIHEAQQLTRELISNYDLILVMENEQRSHIAKRYPEAHAKTMLLGHWLDAQGGNGKGKEIPDPYRRSDDVYQHVFELIEKSCNEWKTKL</sequence>
<dbReference type="GO" id="GO:0004725">
    <property type="term" value="F:protein tyrosine phosphatase activity"/>
    <property type="evidence" value="ECO:0007669"/>
    <property type="project" value="UniProtKB-EC"/>
</dbReference>
<dbReference type="Proteomes" id="UP001169492">
    <property type="component" value="Unassembled WGS sequence"/>
</dbReference>
<dbReference type="RefSeq" id="WP_301719659.1">
    <property type="nucleotide sequence ID" value="NZ_JAGGJB010000003.1"/>
</dbReference>
<gene>
    <name evidence="8" type="ORF">J6I90_06385</name>
    <name evidence="9" type="ORF">J6I92_04920</name>
</gene>
<dbReference type="Pfam" id="PF01451">
    <property type="entry name" value="LMWPc"/>
    <property type="match status" value="1"/>
</dbReference>
<proteinExistence type="inferred from homology"/>
<evidence type="ECO:0000313" key="10">
    <source>
        <dbReference type="Proteomes" id="UP001169491"/>
    </source>
</evidence>
<comment type="caution">
    <text evidence="8">The sequence shown here is derived from an EMBL/GenBank/DDBJ whole genome shotgun (WGS) entry which is preliminary data.</text>
</comment>
<dbReference type="Proteomes" id="UP001169491">
    <property type="component" value="Unassembled WGS sequence"/>
</dbReference>
<accession>A0AAW7R1V0</accession>
<dbReference type="EC" id="3.1.3.48" evidence="2"/>
<evidence type="ECO:0000256" key="4">
    <source>
        <dbReference type="ARBA" id="ARBA00022912"/>
    </source>
</evidence>
<comment type="catalytic activity">
    <reaction evidence="5">
        <text>O-phospho-L-tyrosyl-[protein] + H2O = L-tyrosyl-[protein] + phosphate</text>
        <dbReference type="Rhea" id="RHEA:10684"/>
        <dbReference type="Rhea" id="RHEA-COMP:10136"/>
        <dbReference type="Rhea" id="RHEA-COMP:20101"/>
        <dbReference type="ChEBI" id="CHEBI:15377"/>
        <dbReference type="ChEBI" id="CHEBI:43474"/>
        <dbReference type="ChEBI" id="CHEBI:46858"/>
        <dbReference type="ChEBI" id="CHEBI:61978"/>
        <dbReference type="EC" id="3.1.3.48"/>
    </reaction>
</comment>
<evidence type="ECO:0000313" key="8">
    <source>
        <dbReference type="EMBL" id="MDN7124504.1"/>
    </source>
</evidence>
<dbReference type="PANTHER" id="PTHR11717">
    <property type="entry name" value="LOW MOLECULAR WEIGHT PROTEIN TYROSINE PHOSPHATASE"/>
    <property type="match status" value="1"/>
</dbReference>
<dbReference type="InterPro" id="IPR023485">
    <property type="entry name" value="Ptyr_pPase"/>
</dbReference>
<evidence type="ECO:0000313" key="11">
    <source>
        <dbReference type="Proteomes" id="UP001169492"/>
    </source>
</evidence>
<dbReference type="InterPro" id="IPR050438">
    <property type="entry name" value="LMW_PTPase"/>
</dbReference>
<evidence type="ECO:0000256" key="2">
    <source>
        <dbReference type="ARBA" id="ARBA00013064"/>
    </source>
</evidence>
<dbReference type="PRINTS" id="PR00719">
    <property type="entry name" value="LMWPTPASE"/>
</dbReference>
<dbReference type="EMBL" id="JAGGJB010000003">
    <property type="protein sequence ID" value="MDN7124504.1"/>
    <property type="molecule type" value="Genomic_DNA"/>
</dbReference>
<dbReference type="SUPFAM" id="SSF52788">
    <property type="entry name" value="Phosphotyrosine protein phosphatases I"/>
    <property type="match status" value="1"/>
</dbReference>
<keyword evidence="4" id="KW-0904">Protein phosphatase</keyword>
<evidence type="ECO:0000256" key="1">
    <source>
        <dbReference type="ARBA" id="ARBA00011063"/>
    </source>
</evidence>
<name>A0AAW7R1V0_9GAMM</name>
<evidence type="ECO:0000256" key="5">
    <source>
        <dbReference type="ARBA" id="ARBA00051722"/>
    </source>
</evidence>
<feature type="active site" evidence="6">
    <location>
        <position position="15"/>
    </location>
</feature>
<dbReference type="PANTHER" id="PTHR11717:SF31">
    <property type="entry name" value="LOW MOLECULAR WEIGHT PROTEIN-TYROSINE-PHOSPHATASE ETP-RELATED"/>
    <property type="match status" value="1"/>
</dbReference>